<reference evidence="1 2" key="1">
    <citation type="submission" date="2018-10" db="EMBL/GenBank/DDBJ databases">
        <title>Genomic Encyclopedia of Archaeal and Bacterial Type Strains, Phase II (KMG-II): from individual species to whole genera.</title>
        <authorList>
            <person name="Goeker M."/>
        </authorList>
    </citation>
    <scope>NUCLEOTIDE SEQUENCE [LARGE SCALE GENOMIC DNA]</scope>
    <source>
        <strain evidence="1 2">DSM 25217</strain>
    </source>
</reference>
<dbReference type="InterPro" id="IPR013969">
    <property type="entry name" value="Oligosacch_biosynth_Alg14"/>
</dbReference>
<protein>
    <submittedName>
        <fullName evidence="1">Oligosaccharide biosynthesis protein Alg14</fullName>
    </submittedName>
</protein>
<organism evidence="1 2">
    <name type="scientific">Eilatimonas milleporae</name>
    <dbReference type="NCBI Taxonomy" id="911205"/>
    <lineage>
        <taxon>Bacteria</taxon>
        <taxon>Pseudomonadati</taxon>
        <taxon>Pseudomonadota</taxon>
        <taxon>Alphaproteobacteria</taxon>
        <taxon>Kordiimonadales</taxon>
        <taxon>Kordiimonadaceae</taxon>
        <taxon>Eilatimonas</taxon>
    </lineage>
</organism>
<dbReference type="Pfam" id="PF08660">
    <property type="entry name" value="Alg14"/>
    <property type="match status" value="1"/>
</dbReference>
<keyword evidence="2" id="KW-1185">Reference proteome</keyword>
<dbReference type="RefSeq" id="WP_121939334.1">
    <property type="nucleotide sequence ID" value="NZ_REFR01000013.1"/>
</dbReference>
<sequence>MPPTTDRPRLLMCIHGGGFVTESAMIARGIGDAVDLIYAIVRDEVSLEGLPVPDGPVVYLSAIRTWGSRSPLRLIRGIAANVRAIRAAIRVHRCDTVLAVGSNLALPCFLAARLSGRKTVFIESLTRVDGLSRTARLCLALRLIDRFYVPWPELVQYSKRAVYKGTVV</sequence>
<name>A0A3M0CCA9_9PROT</name>
<evidence type="ECO:0000313" key="2">
    <source>
        <dbReference type="Proteomes" id="UP000271227"/>
    </source>
</evidence>
<dbReference type="InParanoid" id="A0A3M0CCA9"/>
<dbReference type="Proteomes" id="UP000271227">
    <property type="component" value="Unassembled WGS sequence"/>
</dbReference>
<dbReference type="SUPFAM" id="SSF53756">
    <property type="entry name" value="UDP-Glycosyltransferase/glycogen phosphorylase"/>
    <property type="match status" value="1"/>
</dbReference>
<dbReference type="EMBL" id="REFR01000013">
    <property type="protein sequence ID" value="RMB04386.1"/>
    <property type="molecule type" value="Genomic_DNA"/>
</dbReference>
<dbReference type="AlphaFoldDB" id="A0A3M0CCA9"/>
<evidence type="ECO:0000313" key="1">
    <source>
        <dbReference type="EMBL" id="RMB04386.1"/>
    </source>
</evidence>
<dbReference type="Gene3D" id="3.40.50.2000">
    <property type="entry name" value="Glycogen Phosphorylase B"/>
    <property type="match status" value="1"/>
</dbReference>
<gene>
    <name evidence="1" type="ORF">BXY39_2647</name>
</gene>
<proteinExistence type="predicted"/>
<accession>A0A3M0CCA9</accession>
<comment type="caution">
    <text evidence="1">The sequence shown here is derived from an EMBL/GenBank/DDBJ whole genome shotgun (WGS) entry which is preliminary data.</text>
</comment>
<dbReference type="GO" id="GO:0006488">
    <property type="term" value="P:dolichol-linked oligosaccharide biosynthetic process"/>
    <property type="evidence" value="ECO:0007669"/>
    <property type="project" value="InterPro"/>
</dbReference>
<dbReference type="OrthoDB" id="7186565at2"/>